<dbReference type="Proteomes" id="UP000789759">
    <property type="component" value="Unassembled WGS sequence"/>
</dbReference>
<comment type="caution">
    <text evidence="1">The sequence shown here is derived from an EMBL/GenBank/DDBJ whole genome shotgun (WGS) entry which is preliminary data.</text>
</comment>
<dbReference type="AlphaFoldDB" id="A0A9N9KEU5"/>
<gene>
    <name evidence="1" type="ORF">CPELLU_LOCUS20256</name>
</gene>
<dbReference type="EMBL" id="CAJVQA010058157">
    <property type="protein sequence ID" value="CAG8826915.1"/>
    <property type="molecule type" value="Genomic_DNA"/>
</dbReference>
<feature type="non-terminal residue" evidence="1">
    <location>
        <position position="157"/>
    </location>
</feature>
<protein>
    <submittedName>
        <fullName evidence="1">24352_t:CDS:1</fullName>
    </submittedName>
</protein>
<accession>A0A9N9KEU5</accession>
<reference evidence="1" key="1">
    <citation type="submission" date="2021-06" db="EMBL/GenBank/DDBJ databases">
        <authorList>
            <person name="Kallberg Y."/>
            <person name="Tangrot J."/>
            <person name="Rosling A."/>
        </authorList>
    </citation>
    <scope>NUCLEOTIDE SEQUENCE</scope>
    <source>
        <strain evidence="1">FL966</strain>
    </source>
</reference>
<keyword evidence="2" id="KW-1185">Reference proteome</keyword>
<evidence type="ECO:0000313" key="1">
    <source>
        <dbReference type="EMBL" id="CAG8826915.1"/>
    </source>
</evidence>
<sequence length="157" mass="18409">YIKLGSKLESGNDIEDAIKDISDKEKLGMIAGILNLHEWTWPSDENNMKYIHSRAMPKIGSWKEWTPDRMEKIIKKRKIEKPNPTITKHTDPSKSWTIPIVQRQAQQMHEKLIICVQNGELEQVDMPKITSIQNWISGFLRRWKEAMVLRSLEEKDT</sequence>
<proteinExistence type="predicted"/>
<name>A0A9N9KEU5_9GLOM</name>
<evidence type="ECO:0000313" key="2">
    <source>
        <dbReference type="Proteomes" id="UP000789759"/>
    </source>
</evidence>
<organism evidence="1 2">
    <name type="scientific">Cetraspora pellucida</name>
    <dbReference type="NCBI Taxonomy" id="1433469"/>
    <lineage>
        <taxon>Eukaryota</taxon>
        <taxon>Fungi</taxon>
        <taxon>Fungi incertae sedis</taxon>
        <taxon>Mucoromycota</taxon>
        <taxon>Glomeromycotina</taxon>
        <taxon>Glomeromycetes</taxon>
        <taxon>Diversisporales</taxon>
        <taxon>Gigasporaceae</taxon>
        <taxon>Cetraspora</taxon>
    </lineage>
</organism>
<dbReference type="OrthoDB" id="2400269at2759"/>